<gene>
    <name evidence="11" type="ORF">HNP60_003113</name>
</gene>
<reference evidence="11 12" key="1">
    <citation type="submission" date="2020-08" db="EMBL/GenBank/DDBJ databases">
        <title>Exploring microbial biodiversity for novel pathways involved in the catabolism of aromatic compounds derived from lignin.</title>
        <authorList>
            <person name="Elkins J."/>
        </authorList>
    </citation>
    <scope>NUCLEOTIDE SEQUENCE [LARGE SCALE GENOMIC DNA]</scope>
    <source>
        <strain evidence="11 12">B1D3A</strain>
    </source>
</reference>
<feature type="coiled-coil region" evidence="8">
    <location>
        <begin position="181"/>
        <end position="208"/>
    </location>
</feature>
<keyword evidence="12" id="KW-1185">Reference proteome</keyword>
<evidence type="ECO:0000256" key="10">
    <source>
        <dbReference type="SAM" id="SignalP"/>
    </source>
</evidence>
<keyword evidence="10" id="KW-0732">Signal</keyword>
<dbReference type="NCBIfam" id="TIGR01844">
    <property type="entry name" value="type_I_sec_TolC"/>
    <property type="match status" value="1"/>
</dbReference>
<keyword evidence="5" id="KW-0812">Transmembrane</keyword>
<dbReference type="Pfam" id="PF02321">
    <property type="entry name" value="OEP"/>
    <property type="match status" value="2"/>
</dbReference>
<dbReference type="RefSeq" id="WP_184053098.1">
    <property type="nucleotide sequence ID" value="NZ_JACHKA010000001.1"/>
</dbReference>
<evidence type="ECO:0000256" key="6">
    <source>
        <dbReference type="ARBA" id="ARBA00023136"/>
    </source>
</evidence>
<dbReference type="Proteomes" id="UP001138540">
    <property type="component" value="Unassembled WGS sequence"/>
</dbReference>
<feature type="signal peptide" evidence="10">
    <location>
        <begin position="1"/>
        <end position="25"/>
    </location>
</feature>
<comment type="subcellular location">
    <subcellularLocation>
        <location evidence="1">Cell outer membrane</location>
    </subcellularLocation>
</comment>
<proteinExistence type="inferred from homology"/>
<evidence type="ECO:0000256" key="4">
    <source>
        <dbReference type="ARBA" id="ARBA00022452"/>
    </source>
</evidence>
<dbReference type="Gene3D" id="1.20.1600.10">
    <property type="entry name" value="Outer membrane efflux proteins (OEP)"/>
    <property type="match status" value="1"/>
</dbReference>
<dbReference type="PANTHER" id="PTHR30026">
    <property type="entry name" value="OUTER MEMBRANE PROTEIN TOLC"/>
    <property type="match status" value="1"/>
</dbReference>
<keyword evidence="6" id="KW-0472">Membrane</keyword>
<name>A0ABR6NIN1_9SPHN</name>
<evidence type="ECO:0000256" key="8">
    <source>
        <dbReference type="SAM" id="Coils"/>
    </source>
</evidence>
<dbReference type="SUPFAM" id="SSF56954">
    <property type="entry name" value="Outer membrane efflux proteins (OEP)"/>
    <property type="match status" value="1"/>
</dbReference>
<accession>A0ABR6NIN1</accession>
<sequence length="482" mass="51898">MPLRSTARLAILTALLGSTALPAGAETLQEALAAAYRDNPTLTATRAGQRATDENYNIQKANGLPSLSVETVYQENAYREIPNDFQPERTISATGRISAPIYSGGRVRNGMKSARTRIEAGQLDLRATELSIFSQVVAAYMDVIRGQSVVALSRNNVQVLEVNLRATNNRFQVGDLTRTDVAQSESRLSLARGDLKTAEAQLIEARERYINLVGHEPVDLQPPPALPGLPASPDTAVDIALANNPDLAAAEKLTEAAKYDVRVARGLRHPTVSAFTNSQYTTDLDSTPDATIQQYGKTVTVGASIVLPLYQGGGPAAQVRQSQAREQQAMEQRTAVERNIIAQTRSLFSSWQASNEVIASSRVAVDASALSLQGVRAENSVGTRTILDILNAEQESFIARVQLVTAERNAYVAAFSLLAAMGQISPTDFGVSSTDIQDPRTNYGRVKGKWFDWDDDPAPAPISSRTVDSTTQNATVTPEGTN</sequence>
<keyword evidence="4" id="KW-1134">Transmembrane beta strand</keyword>
<comment type="caution">
    <text evidence="11">The sequence shown here is derived from an EMBL/GenBank/DDBJ whole genome shotgun (WGS) entry which is preliminary data.</text>
</comment>
<organism evidence="11 12">
    <name type="scientific">Sphingobium lignivorans</name>
    <dbReference type="NCBI Taxonomy" id="2735886"/>
    <lineage>
        <taxon>Bacteria</taxon>
        <taxon>Pseudomonadati</taxon>
        <taxon>Pseudomonadota</taxon>
        <taxon>Alphaproteobacteria</taxon>
        <taxon>Sphingomonadales</taxon>
        <taxon>Sphingomonadaceae</taxon>
        <taxon>Sphingobium</taxon>
    </lineage>
</organism>
<evidence type="ECO:0000313" key="11">
    <source>
        <dbReference type="EMBL" id="MBB5987139.1"/>
    </source>
</evidence>
<evidence type="ECO:0000256" key="9">
    <source>
        <dbReference type="SAM" id="MobiDB-lite"/>
    </source>
</evidence>
<dbReference type="InterPro" id="IPR003423">
    <property type="entry name" value="OMP_efflux"/>
</dbReference>
<keyword evidence="3" id="KW-0813">Transport</keyword>
<evidence type="ECO:0000256" key="2">
    <source>
        <dbReference type="ARBA" id="ARBA00007613"/>
    </source>
</evidence>
<evidence type="ECO:0000256" key="7">
    <source>
        <dbReference type="ARBA" id="ARBA00023237"/>
    </source>
</evidence>
<evidence type="ECO:0000313" key="12">
    <source>
        <dbReference type="Proteomes" id="UP001138540"/>
    </source>
</evidence>
<protein>
    <submittedName>
        <fullName evidence="11">Outer membrane protein</fullName>
    </submittedName>
</protein>
<evidence type="ECO:0000256" key="1">
    <source>
        <dbReference type="ARBA" id="ARBA00004442"/>
    </source>
</evidence>
<keyword evidence="8" id="KW-0175">Coiled coil</keyword>
<feature type="region of interest" description="Disordered" evidence="9">
    <location>
        <begin position="454"/>
        <end position="482"/>
    </location>
</feature>
<comment type="similarity">
    <text evidence="2">Belongs to the outer membrane factor (OMF) (TC 1.B.17) family.</text>
</comment>
<dbReference type="PANTHER" id="PTHR30026:SF22">
    <property type="entry name" value="OUTER MEMBRANE EFFLUX PROTEIN"/>
    <property type="match status" value="1"/>
</dbReference>
<dbReference type="EMBL" id="JACHKA010000001">
    <property type="protein sequence ID" value="MBB5987139.1"/>
    <property type="molecule type" value="Genomic_DNA"/>
</dbReference>
<feature type="chain" id="PRO_5046028846" evidence="10">
    <location>
        <begin position="26"/>
        <end position="482"/>
    </location>
</feature>
<feature type="compositionally biased region" description="Polar residues" evidence="9">
    <location>
        <begin position="463"/>
        <end position="482"/>
    </location>
</feature>
<dbReference type="InterPro" id="IPR051906">
    <property type="entry name" value="TolC-like"/>
</dbReference>
<evidence type="ECO:0000256" key="5">
    <source>
        <dbReference type="ARBA" id="ARBA00022692"/>
    </source>
</evidence>
<dbReference type="InterPro" id="IPR010130">
    <property type="entry name" value="T1SS_OMP_TolC"/>
</dbReference>
<evidence type="ECO:0000256" key="3">
    <source>
        <dbReference type="ARBA" id="ARBA00022448"/>
    </source>
</evidence>
<keyword evidence="7" id="KW-0998">Cell outer membrane</keyword>